<dbReference type="FunFam" id="3.40.50.720:FF:000336">
    <property type="entry name" value="Aldehyde reductase"/>
    <property type="match status" value="1"/>
</dbReference>
<dbReference type="SUPFAM" id="SSF51735">
    <property type="entry name" value="NAD(P)-binding Rossmann-fold domains"/>
    <property type="match status" value="1"/>
</dbReference>
<feature type="domain" description="NAD-dependent epimerase/dehydratase" evidence="3">
    <location>
        <begin position="5"/>
        <end position="236"/>
    </location>
</feature>
<dbReference type="Gene3D" id="3.40.50.720">
    <property type="entry name" value="NAD(P)-binding Rossmann-like Domain"/>
    <property type="match status" value="1"/>
</dbReference>
<gene>
    <name evidence="4" type="ORF">NJ75_00987</name>
</gene>
<dbReference type="EMBL" id="JRVC01000004">
    <property type="protein sequence ID" value="KHS48320.1"/>
    <property type="molecule type" value="Genomic_DNA"/>
</dbReference>
<dbReference type="GO" id="GO:0016616">
    <property type="term" value="F:oxidoreductase activity, acting on the CH-OH group of donors, NAD or NADP as acceptor"/>
    <property type="evidence" value="ECO:0007669"/>
    <property type="project" value="TreeGrafter"/>
</dbReference>
<dbReference type="STRING" id="48936.NJ75_00987"/>
<dbReference type="PANTHER" id="PTHR10366">
    <property type="entry name" value="NAD DEPENDENT EPIMERASE/DEHYDRATASE"/>
    <property type="match status" value="1"/>
</dbReference>
<dbReference type="RefSeq" id="WP_039332047.1">
    <property type="nucleotide sequence ID" value="NZ_JRVC01000004.1"/>
</dbReference>
<evidence type="ECO:0000313" key="4">
    <source>
        <dbReference type="EMBL" id="KHS48320.1"/>
    </source>
</evidence>
<keyword evidence="5" id="KW-1185">Reference proteome</keyword>
<dbReference type="InterPro" id="IPR050425">
    <property type="entry name" value="NAD(P)_dehydrat-like"/>
</dbReference>
<dbReference type="PANTHER" id="PTHR10366:SF564">
    <property type="entry name" value="STEROL-4-ALPHA-CARBOXYLATE 3-DEHYDROGENASE, DECARBOXYLATING"/>
    <property type="match status" value="1"/>
</dbReference>
<dbReference type="InterPro" id="IPR001509">
    <property type="entry name" value="Epimerase_deHydtase"/>
</dbReference>
<dbReference type="Pfam" id="PF01370">
    <property type="entry name" value="Epimerase"/>
    <property type="match status" value="1"/>
</dbReference>
<evidence type="ECO:0000259" key="3">
    <source>
        <dbReference type="Pfam" id="PF01370"/>
    </source>
</evidence>
<evidence type="ECO:0000256" key="2">
    <source>
        <dbReference type="ARBA" id="ARBA00023445"/>
    </source>
</evidence>
<reference evidence="4 5" key="1">
    <citation type="submission" date="2014-10" db="EMBL/GenBank/DDBJ databases">
        <title>Draft genome sequence of Novosphingobium subterraneum DSM 12447.</title>
        <authorList>
            <person name="Gan H.M."/>
            <person name="Gan H.Y."/>
            <person name="Savka M.A."/>
        </authorList>
    </citation>
    <scope>NUCLEOTIDE SEQUENCE [LARGE SCALE GENOMIC DNA]</scope>
    <source>
        <strain evidence="4 5">DSM 12447</strain>
    </source>
</reference>
<dbReference type="AlphaFoldDB" id="A0A0B8ZPF9"/>
<comment type="caution">
    <text evidence="4">The sequence shown here is derived from an EMBL/GenBank/DDBJ whole genome shotgun (WGS) entry which is preliminary data.</text>
</comment>
<evidence type="ECO:0000256" key="1">
    <source>
        <dbReference type="ARBA" id="ARBA00023002"/>
    </source>
</evidence>
<protein>
    <submittedName>
        <fullName evidence="4">NAD-dependent epimerase/dehydratase</fullName>
    </submittedName>
</protein>
<organism evidence="4 5">
    <name type="scientific">Novosphingobium subterraneum</name>
    <dbReference type="NCBI Taxonomy" id="48936"/>
    <lineage>
        <taxon>Bacteria</taxon>
        <taxon>Pseudomonadati</taxon>
        <taxon>Pseudomonadota</taxon>
        <taxon>Alphaproteobacteria</taxon>
        <taxon>Sphingomonadales</taxon>
        <taxon>Sphingomonadaceae</taxon>
        <taxon>Novosphingobium</taxon>
    </lineage>
</organism>
<accession>A0A0B8ZPF9</accession>
<dbReference type="PATRIC" id="fig|48936.3.peg.1000"/>
<dbReference type="Proteomes" id="UP000031338">
    <property type="component" value="Unassembled WGS sequence"/>
</dbReference>
<evidence type="ECO:0000313" key="5">
    <source>
        <dbReference type="Proteomes" id="UP000031338"/>
    </source>
</evidence>
<dbReference type="InterPro" id="IPR036291">
    <property type="entry name" value="NAD(P)-bd_dom_sf"/>
</dbReference>
<comment type="similarity">
    <text evidence="2">Belongs to the NAD(P)-dependent epimerase/dehydratase family. Dihydroflavonol-4-reductase subfamily.</text>
</comment>
<proteinExistence type="inferred from homology"/>
<keyword evidence="1" id="KW-0560">Oxidoreductase</keyword>
<sequence length="338" mass="36101">MAGTVLVSGGSGYIAGFLIRQLLAEGWTVHATVRSLSREAQLRPLLGGTAETLRFFAADLTADAGWAEAMAGCSHVAHVASPFRADAPRHEDELIIPAREGVLRALRYARDAGVTRFVQTSSVAAIAYGHGKGVFEFTERDWTNLDGADVYAYVKSKTIAERAARDWVASEGGGMEFVSVNPAAVLGPVWSGDFSPSIEVVRQLLSGALPGCPDLGFGIVDVRDVADLHVRALTAPGIAGERFIASGPFLKIADVAKVLKANLGPQARKVPTRKLPDWLVRTVALFNPVIRQVTGELGNVRGASSDHARSRLGWTIRPVEDSILDCARSLIERGVVKV</sequence>
<name>A0A0B8ZPF9_9SPHN</name>